<evidence type="ECO:0000256" key="7">
    <source>
        <dbReference type="ARBA" id="ARBA00061004"/>
    </source>
</evidence>
<keyword evidence="5 9" id="KW-0143">Chaperone</keyword>
<dbReference type="InterPro" id="IPR036869">
    <property type="entry name" value="J_dom_sf"/>
</dbReference>
<feature type="domain" description="J" evidence="11">
    <location>
        <begin position="7"/>
        <end position="72"/>
    </location>
</feature>
<feature type="binding site" evidence="9">
    <location>
        <position position="146"/>
    </location>
    <ligand>
        <name>Zn(2+)</name>
        <dbReference type="ChEBI" id="CHEBI:29105"/>
        <label>1</label>
    </ligand>
</feature>
<feature type="binding site" evidence="9">
    <location>
        <position position="192"/>
    </location>
    <ligand>
        <name>Zn(2+)</name>
        <dbReference type="ChEBI" id="CHEBI:29105"/>
        <label>2</label>
    </ligand>
</feature>
<evidence type="ECO:0000256" key="1">
    <source>
        <dbReference type="ARBA" id="ARBA00022723"/>
    </source>
</evidence>
<feature type="repeat" description="CXXCXGXG motif" evidence="9">
    <location>
        <begin position="189"/>
        <end position="196"/>
    </location>
</feature>
<comment type="domain">
    <text evidence="9">The J domain is necessary and sufficient to stimulate DnaK ATPase activity. Zinc center 1 plays an important role in the autonomous, DnaK-independent chaperone activity of DnaJ. Zinc center 2 is essential for interaction with DnaK and for DnaJ activity.</text>
</comment>
<dbReference type="NCBIfam" id="TIGR02349">
    <property type="entry name" value="DnaJ_bact"/>
    <property type="match status" value="1"/>
</dbReference>
<evidence type="ECO:0000313" key="14">
    <source>
        <dbReference type="Proteomes" id="UP000252355"/>
    </source>
</evidence>
<dbReference type="GO" id="GO:0009408">
    <property type="term" value="P:response to heat"/>
    <property type="evidence" value="ECO:0007669"/>
    <property type="project" value="InterPro"/>
</dbReference>
<dbReference type="InterPro" id="IPR002939">
    <property type="entry name" value="DnaJ_C"/>
</dbReference>
<evidence type="ECO:0000259" key="11">
    <source>
        <dbReference type="PROSITE" id="PS50076"/>
    </source>
</evidence>
<keyword evidence="9" id="KW-0235">DNA replication</keyword>
<dbReference type="GO" id="GO:0031072">
    <property type="term" value="F:heat shock protein binding"/>
    <property type="evidence" value="ECO:0007669"/>
    <property type="project" value="InterPro"/>
</dbReference>
<comment type="subcellular location">
    <subcellularLocation>
        <location evidence="9">Cytoplasm</location>
    </subcellularLocation>
</comment>
<dbReference type="SUPFAM" id="SSF49493">
    <property type="entry name" value="HSP40/DnaJ peptide-binding domain"/>
    <property type="match status" value="2"/>
</dbReference>
<evidence type="ECO:0000256" key="6">
    <source>
        <dbReference type="ARBA" id="ARBA00053423"/>
    </source>
</evidence>
<evidence type="ECO:0000256" key="5">
    <source>
        <dbReference type="ARBA" id="ARBA00023186"/>
    </source>
</evidence>
<comment type="similarity">
    <text evidence="7 9">Belongs to the DnaJ family.</text>
</comment>
<keyword evidence="9" id="KW-0963">Cytoplasm</keyword>
<dbReference type="Pfam" id="PF00226">
    <property type="entry name" value="DnaJ"/>
    <property type="match status" value="1"/>
</dbReference>
<protein>
    <recommendedName>
        <fullName evidence="8 9">Chaperone protein DnaJ</fullName>
    </recommendedName>
</protein>
<dbReference type="CDD" id="cd10719">
    <property type="entry name" value="DnaJ_zf"/>
    <property type="match status" value="1"/>
</dbReference>
<evidence type="ECO:0000256" key="3">
    <source>
        <dbReference type="ARBA" id="ARBA00022771"/>
    </source>
</evidence>
<dbReference type="Proteomes" id="UP000252355">
    <property type="component" value="Unassembled WGS sequence"/>
</dbReference>
<dbReference type="InterPro" id="IPR036410">
    <property type="entry name" value="HSP_DnaJ_Cys-rich_dom_sf"/>
</dbReference>
<keyword evidence="2 9" id="KW-0677">Repeat</keyword>
<dbReference type="NCBIfam" id="NF008035">
    <property type="entry name" value="PRK10767.1"/>
    <property type="match status" value="1"/>
</dbReference>
<feature type="binding site" evidence="9">
    <location>
        <position position="166"/>
    </location>
    <ligand>
        <name>Zn(2+)</name>
        <dbReference type="ChEBI" id="CHEBI:29105"/>
        <label>2</label>
    </ligand>
</feature>
<evidence type="ECO:0000313" key="13">
    <source>
        <dbReference type="EMBL" id="RCK81014.1"/>
    </source>
</evidence>
<feature type="binding site" evidence="9">
    <location>
        <position position="149"/>
    </location>
    <ligand>
        <name>Zn(2+)</name>
        <dbReference type="ChEBI" id="CHEBI:29105"/>
        <label>1</label>
    </ligand>
</feature>
<keyword evidence="4 9" id="KW-0862">Zinc</keyword>
<dbReference type="FunFam" id="2.60.260.20:FF:000005">
    <property type="entry name" value="Chaperone protein dnaJ 1, mitochondrial"/>
    <property type="match status" value="1"/>
</dbReference>
<dbReference type="GO" id="GO:0051082">
    <property type="term" value="F:unfolded protein binding"/>
    <property type="evidence" value="ECO:0007669"/>
    <property type="project" value="UniProtKB-UniRule"/>
</dbReference>
<dbReference type="GO" id="GO:0006260">
    <property type="term" value="P:DNA replication"/>
    <property type="evidence" value="ECO:0007669"/>
    <property type="project" value="UniProtKB-KW"/>
</dbReference>
<name>A0A367ZS93_9BACT</name>
<dbReference type="PANTHER" id="PTHR43096">
    <property type="entry name" value="DNAJ HOMOLOG 1, MITOCHONDRIAL-RELATED"/>
    <property type="match status" value="1"/>
</dbReference>
<feature type="repeat" description="CXXCXGXG motif" evidence="9">
    <location>
        <begin position="203"/>
        <end position="210"/>
    </location>
</feature>
<evidence type="ECO:0000256" key="9">
    <source>
        <dbReference type="HAMAP-Rule" id="MF_01152"/>
    </source>
</evidence>
<dbReference type="SMART" id="SM00271">
    <property type="entry name" value="DnaJ"/>
    <property type="match status" value="1"/>
</dbReference>
<keyword evidence="9" id="KW-0346">Stress response</keyword>
<dbReference type="Pfam" id="PF01556">
    <property type="entry name" value="DnaJ_C"/>
    <property type="match status" value="1"/>
</dbReference>
<dbReference type="FunFam" id="1.10.287.110:FF:000034">
    <property type="entry name" value="Chaperone protein DnaJ"/>
    <property type="match status" value="1"/>
</dbReference>
<dbReference type="Gene3D" id="2.60.260.20">
    <property type="entry name" value="Urease metallochaperone UreE, N-terminal domain"/>
    <property type="match status" value="2"/>
</dbReference>
<organism evidence="13 14">
    <name type="scientific">Candidatus Ozemobacter sibiricus</name>
    <dbReference type="NCBI Taxonomy" id="2268124"/>
    <lineage>
        <taxon>Bacteria</taxon>
        <taxon>Candidatus Ozemobacteria</taxon>
        <taxon>Candidatus Ozemobacterales</taxon>
        <taxon>Candidatus Ozemobacteraceae</taxon>
        <taxon>Candidatus Ozemobacter</taxon>
    </lineage>
</organism>
<comment type="cofactor">
    <cofactor evidence="9">
        <name>Zn(2+)</name>
        <dbReference type="ChEBI" id="CHEBI:29105"/>
    </cofactor>
    <text evidence="9">Binds 2 Zn(2+) ions per monomer.</text>
</comment>
<gene>
    <name evidence="9" type="primary">dnaJ</name>
    <name evidence="13" type="ORF">OZSIB_2391</name>
</gene>
<feature type="binding site" evidence="9">
    <location>
        <position position="189"/>
    </location>
    <ligand>
        <name>Zn(2+)</name>
        <dbReference type="ChEBI" id="CHEBI:29105"/>
        <label>2</label>
    </ligand>
</feature>
<dbReference type="SUPFAM" id="SSF57938">
    <property type="entry name" value="DnaJ/Hsp40 cysteine-rich domain"/>
    <property type="match status" value="1"/>
</dbReference>
<proteinExistence type="inferred from homology"/>
<dbReference type="GO" id="GO:0008270">
    <property type="term" value="F:zinc ion binding"/>
    <property type="evidence" value="ECO:0007669"/>
    <property type="project" value="UniProtKB-UniRule"/>
</dbReference>
<comment type="function">
    <text evidence="6 9">Participates actively in the response to hyperosmotic and heat shock by preventing the aggregation of stress-denatured proteins and by disaggregating proteins, also in an autonomous, DnaK-independent fashion. Unfolded proteins bind initially to DnaJ; upon interaction with the DnaJ-bound protein, DnaK hydrolyzes its bound ATP, resulting in the formation of a stable complex. GrpE releases ADP from DnaK; ATP binding to DnaK triggers the release of the substrate protein, thus completing the reaction cycle. Several rounds of ATP-dependent interactions between DnaJ, DnaK and GrpE are required for fully efficient folding. Also involved, together with DnaK and GrpE, in the DNA replication of plasmids through activation of initiation proteins.</text>
</comment>
<dbReference type="InterPro" id="IPR001623">
    <property type="entry name" value="DnaJ_domain"/>
</dbReference>
<dbReference type="PROSITE" id="PS00636">
    <property type="entry name" value="DNAJ_1"/>
    <property type="match status" value="1"/>
</dbReference>
<keyword evidence="3 9" id="KW-0863">Zinc-finger</keyword>
<dbReference type="InterPro" id="IPR008971">
    <property type="entry name" value="HSP40/DnaJ_pept-bd"/>
</dbReference>
<dbReference type="EMBL" id="QOQW01000003">
    <property type="protein sequence ID" value="RCK81014.1"/>
    <property type="molecule type" value="Genomic_DNA"/>
</dbReference>
<feature type="zinc finger region" description="CR-type" evidence="10">
    <location>
        <begin position="133"/>
        <end position="215"/>
    </location>
</feature>
<feature type="binding site" evidence="9">
    <location>
        <position position="206"/>
    </location>
    <ligand>
        <name>Zn(2+)</name>
        <dbReference type="ChEBI" id="CHEBI:29105"/>
        <label>1</label>
    </ligand>
</feature>
<dbReference type="PANTHER" id="PTHR43096:SF52">
    <property type="entry name" value="DNAJ HOMOLOG 1, MITOCHONDRIAL-RELATED"/>
    <property type="match status" value="1"/>
</dbReference>
<dbReference type="Gene3D" id="2.10.230.10">
    <property type="entry name" value="Heat shock protein DnaJ, cysteine-rich domain"/>
    <property type="match status" value="1"/>
</dbReference>
<comment type="subunit">
    <text evidence="9">Homodimer.</text>
</comment>
<dbReference type="Pfam" id="PF00684">
    <property type="entry name" value="DnaJ_CXXCXGXG"/>
    <property type="match status" value="1"/>
</dbReference>
<dbReference type="SUPFAM" id="SSF46565">
    <property type="entry name" value="Chaperone J-domain"/>
    <property type="match status" value="1"/>
</dbReference>
<dbReference type="CDD" id="cd06257">
    <property type="entry name" value="DnaJ"/>
    <property type="match status" value="1"/>
</dbReference>
<reference evidence="13 14" key="1">
    <citation type="submission" date="2018-05" db="EMBL/GenBank/DDBJ databases">
        <title>A metagenomic window into the 2 km-deep terrestrial subsurface aquifer revealed taxonomically and functionally diverse microbial community comprising novel uncultured bacterial lineages.</title>
        <authorList>
            <person name="Kadnikov V.V."/>
            <person name="Mardanov A.V."/>
            <person name="Beletsky A.V."/>
            <person name="Banks D."/>
            <person name="Pimenov N.V."/>
            <person name="Frank Y.A."/>
            <person name="Karnachuk O.V."/>
            <person name="Ravin N.V."/>
        </authorList>
    </citation>
    <scope>NUCLEOTIDE SEQUENCE [LARGE SCALE GENOMIC DNA]</scope>
    <source>
        <strain evidence="13">BY5</strain>
    </source>
</reference>
<comment type="caution">
    <text evidence="13">The sequence shown here is derived from an EMBL/GenBank/DDBJ whole genome shotgun (WGS) entry which is preliminary data.</text>
</comment>
<dbReference type="InterPro" id="IPR018253">
    <property type="entry name" value="DnaJ_domain_CS"/>
</dbReference>
<dbReference type="InterPro" id="IPR012724">
    <property type="entry name" value="DnaJ"/>
</dbReference>
<dbReference type="FunFam" id="2.10.230.10:FF:000002">
    <property type="entry name" value="Molecular chaperone DnaJ"/>
    <property type="match status" value="1"/>
</dbReference>
<feature type="binding site" evidence="9">
    <location>
        <position position="163"/>
    </location>
    <ligand>
        <name>Zn(2+)</name>
        <dbReference type="ChEBI" id="CHEBI:29105"/>
        <label>2</label>
    </ligand>
</feature>
<dbReference type="CDD" id="cd10747">
    <property type="entry name" value="DnaJ_C"/>
    <property type="match status" value="1"/>
</dbReference>
<sequence>MGRSTKDYYEILGVKRDASPEEIKRAYRQLAMKYHPDRNPGDRKAEERFKEIGTAYEVLSDPKKRELYDRRGQAGLDDIGFEGFQSAEDVFSRFGSIFGDLFGDSFFEGRSRPARGEDLRVQVQISFRDAALGATRRLQLQKPVTCPTCHGRGGAPGSHRTTCPACRGTGQTVDQMSPFGGLFGAQRVCSRCQGDGKVSARPCPTCHGQGQTIQDVALDVRIPPGVKDGTILSLRGEGASGAPGAPPGDLLVQLSVAPDDTFERKGNDLILPVRVMFTTAALGGEQEIPTLRGRAHLRIPPGVQTGTLLRLKGEGIHPPGGPPGDLLVKVLIDVPKKLDPHQEKLMRELAKTIR</sequence>
<dbReference type="Gene3D" id="1.10.287.110">
    <property type="entry name" value="DnaJ domain"/>
    <property type="match status" value="1"/>
</dbReference>
<dbReference type="PROSITE" id="PS51188">
    <property type="entry name" value="ZF_CR"/>
    <property type="match status" value="1"/>
</dbReference>
<evidence type="ECO:0000256" key="4">
    <source>
        <dbReference type="ARBA" id="ARBA00022833"/>
    </source>
</evidence>
<dbReference type="AlphaFoldDB" id="A0A367ZS93"/>
<accession>A0A367ZS93</accession>
<keyword evidence="1 9" id="KW-0479">Metal-binding</keyword>
<evidence type="ECO:0000256" key="2">
    <source>
        <dbReference type="ARBA" id="ARBA00022737"/>
    </source>
</evidence>
<evidence type="ECO:0000259" key="12">
    <source>
        <dbReference type="PROSITE" id="PS51188"/>
    </source>
</evidence>
<dbReference type="GO" id="GO:0042026">
    <property type="term" value="P:protein refolding"/>
    <property type="evidence" value="ECO:0007669"/>
    <property type="project" value="TreeGrafter"/>
</dbReference>
<feature type="domain" description="CR-type" evidence="12">
    <location>
        <begin position="133"/>
        <end position="215"/>
    </location>
</feature>
<feature type="repeat" description="CXXCXGXG motif" evidence="9">
    <location>
        <begin position="163"/>
        <end position="170"/>
    </location>
</feature>
<evidence type="ECO:0000256" key="8">
    <source>
        <dbReference type="ARBA" id="ARBA00067609"/>
    </source>
</evidence>
<dbReference type="PROSITE" id="PS50076">
    <property type="entry name" value="DNAJ_2"/>
    <property type="match status" value="1"/>
</dbReference>
<dbReference type="GO" id="GO:0005737">
    <property type="term" value="C:cytoplasm"/>
    <property type="evidence" value="ECO:0007669"/>
    <property type="project" value="UniProtKB-SubCell"/>
</dbReference>
<evidence type="ECO:0000256" key="10">
    <source>
        <dbReference type="PROSITE-ProRule" id="PRU00546"/>
    </source>
</evidence>
<feature type="binding site" evidence="9">
    <location>
        <position position="203"/>
    </location>
    <ligand>
        <name>Zn(2+)</name>
        <dbReference type="ChEBI" id="CHEBI:29105"/>
        <label>1</label>
    </ligand>
</feature>
<dbReference type="InterPro" id="IPR001305">
    <property type="entry name" value="HSP_DnaJ_Cys-rich_dom"/>
</dbReference>
<dbReference type="HAMAP" id="MF_01152">
    <property type="entry name" value="DnaJ"/>
    <property type="match status" value="1"/>
</dbReference>
<dbReference type="GO" id="GO:0005524">
    <property type="term" value="F:ATP binding"/>
    <property type="evidence" value="ECO:0007669"/>
    <property type="project" value="InterPro"/>
</dbReference>
<dbReference type="PRINTS" id="PR00625">
    <property type="entry name" value="JDOMAIN"/>
</dbReference>
<feature type="repeat" description="CXXCXGXG motif" evidence="9">
    <location>
        <begin position="146"/>
        <end position="153"/>
    </location>
</feature>